<proteinExistence type="predicted"/>
<keyword evidence="2" id="KW-1185">Reference proteome</keyword>
<dbReference type="Proteomes" id="UP000006334">
    <property type="component" value="Unassembled WGS sequence"/>
</dbReference>
<sequence>MKTVYQGKDKFANYTLTYSDRILVAVVNGVIGVELATRYNKDVAEIVKSVPDKYFGYIGDLTNCQAYTAEAIDIIRLAHLCSEQAGCVVDAYCVGTALSIEQLRQMREKANNPASLNDRIFENQQQCISFINSVLNDIEQSHATAE</sequence>
<dbReference type="STRING" id="1127673.GLIP_2435"/>
<organism evidence="1 2">
    <name type="scientific">Aliiglaciecola lipolytica E3</name>
    <dbReference type="NCBI Taxonomy" id="1127673"/>
    <lineage>
        <taxon>Bacteria</taxon>
        <taxon>Pseudomonadati</taxon>
        <taxon>Pseudomonadota</taxon>
        <taxon>Gammaproteobacteria</taxon>
        <taxon>Alteromonadales</taxon>
        <taxon>Alteromonadaceae</taxon>
        <taxon>Aliiglaciecola</taxon>
    </lineage>
</organism>
<evidence type="ECO:0000313" key="1">
    <source>
        <dbReference type="EMBL" id="GAC15061.1"/>
    </source>
</evidence>
<dbReference type="AlphaFoldDB" id="K6XTQ2"/>
<reference evidence="1 2" key="1">
    <citation type="journal article" date="2017" name="Antonie Van Leeuwenhoek">
        <title>Rhizobium rhizosphaerae sp. nov., a novel species isolated from rice rhizosphere.</title>
        <authorList>
            <person name="Zhao J.J."/>
            <person name="Zhang J."/>
            <person name="Zhang R.J."/>
            <person name="Zhang C.W."/>
            <person name="Yin H.Q."/>
            <person name="Zhang X.X."/>
        </authorList>
    </citation>
    <scope>NUCLEOTIDE SEQUENCE [LARGE SCALE GENOMIC DNA]</scope>
    <source>
        <strain evidence="1 2">E3</strain>
    </source>
</reference>
<gene>
    <name evidence="1" type="ORF">GLIP_2435</name>
</gene>
<comment type="caution">
    <text evidence="1">The sequence shown here is derived from an EMBL/GenBank/DDBJ whole genome shotgun (WGS) entry which is preliminary data.</text>
</comment>
<accession>K6XTQ2</accession>
<dbReference type="RefSeq" id="WP_008844866.1">
    <property type="nucleotide sequence ID" value="NZ_BAEN01000046.1"/>
</dbReference>
<protein>
    <submittedName>
        <fullName evidence="1">Uncharacterized protein</fullName>
    </submittedName>
</protein>
<name>K6XTQ2_9ALTE</name>
<dbReference type="OrthoDB" id="6388348at2"/>
<evidence type="ECO:0000313" key="2">
    <source>
        <dbReference type="Proteomes" id="UP000006334"/>
    </source>
</evidence>
<dbReference type="EMBL" id="BAEN01000046">
    <property type="protein sequence ID" value="GAC15061.1"/>
    <property type="molecule type" value="Genomic_DNA"/>
</dbReference>